<keyword evidence="3" id="KW-1185">Reference proteome</keyword>
<keyword evidence="1" id="KW-1133">Transmembrane helix</keyword>
<evidence type="ECO:0000256" key="1">
    <source>
        <dbReference type="SAM" id="Phobius"/>
    </source>
</evidence>
<gene>
    <name evidence="2" type="ORF">FXB38_19090</name>
</gene>
<dbReference type="EMBL" id="VSSR01000029">
    <property type="protein sequence ID" value="TYL83360.1"/>
    <property type="molecule type" value="Genomic_DNA"/>
</dbReference>
<protein>
    <submittedName>
        <fullName evidence="2">Peptide ABC transporter permease</fullName>
    </submittedName>
</protein>
<proteinExistence type="predicted"/>
<accession>A0A5S4WT59</accession>
<evidence type="ECO:0000313" key="2">
    <source>
        <dbReference type="EMBL" id="TYL83360.1"/>
    </source>
</evidence>
<name>A0A5S4WT59_9BRAD</name>
<comment type="caution">
    <text evidence="2">The sequence shown here is derived from an EMBL/GenBank/DDBJ whole genome shotgun (WGS) entry which is preliminary data.</text>
</comment>
<reference evidence="2 3" key="1">
    <citation type="submission" date="2019-08" db="EMBL/GenBank/DDBJ databases">
        <title>Bradyrhizobium hipponensis sp. nov., a rhizobium isolated from a Lupinus angustifolius root nodule in Tunisia.</title>
        <authorList>
            <person name="Off K."/>
            <person name="Rejili M."/>
            <person name="Mars M."/>
            <person name="Brachmann A."/>
            <person name="Marin M."/>
        </authorList>
    </citation>
    <scope>NUCLEOTIDE SEQUENCE [LARGE SCALE GENOMIC DNA]</scope>
    <source>
        <strain evidence="2 3">CTAW11</strain>
    </source>
</reference>
<organism evidence="2 3">
    <name type="scientific">Bradyrhizobium cytisi</name>
    <dbReference type="NCBI Taxonomy" id="515489"/>
    <lineage>
        <taxon>Bacteria</taxon>
        <taxon>Pseudomonadati</taxon>
        <taxon>Pseudomonadota</taxon>
        <taxon>Alphaproteobacteria</taxon>
        <taxon>Hyphomicrobiales</taxon>
        <taxon>Nitrobacteraceae</taxon>
        <taxon>Bradyrhizobium</taxon>
    </lineage>
</organism>
<evidence type="ECO:0000313" key="3">
    <source>
        <dbReference type="Proteomes" id="UP000324853"/>
    </source>
</evidence>
<keyword evidence="1" id="KW-0812">Transmembrane</keyword>
<dbReference type="Proteomes" id="UP000324853">
    <property type="component" value="Unassembled WGS sequence"/>
</dbReference>
<sequence length="51" mass="5252">MERARGGETILKTLARKAIFVAGLAGAAVLALMILILTRQLSPSGSPSTCP</sequence>
<dbReference type="AlphaFoldDB" id="A0A5S4WT59"/>
<feature type="transmembrane region" description="Helical" evidence="1">
    <location>
        <begin position="20"/>
        <end position="38"/>
    </location>
</feature>
<keyword evidence="1" id="KW-0472">Membrane</keyword>